<dbReference type="EMBL" id="DS990638">
    <property type="protein sequence ID" value="EGC45080.1"/>
    <property type="molecule type" value="Genomic_DNA"/>
</dbReference>
<evidence type="ECO:0000313" key="2">
    <source>
        <dbReference type="EMBL" id="QSS55847.1"/>
    </source>
</evidence>
<organism evidence="3">
    <name type="scientific">Ajellomyces capsulatus (strain H88)</name>
    <name type="common">Darling's disease fungus</name>
    <name type="synonym">Histoplasma capsulatum</name>
    <dbReference type="NCBI Taxonomy" id="544711"/>
    <lineage>
        <taxon>Eukaryota</taxon>
        <taxon>Fungi</taxon>
        <taxon>Dikarya</taxon>
        <taxon>Ascomycota</taxon>
        <taxon>Pezizomycotina</taxon>
        <taxon>Eurotiomycetes</taxon>
        <taxon>Eurotiomycetidae</taxon>
        <taxon>Onygenales</taxon>
        <taxon>Ajellomycetaceae</taxon>
        <taxon>Histoplasma</taxon>
    </lineage>
</organism>
<reference evidence="2" key="2">
    <citation type="submission" date="2021-01" db="EMBL/GenBank/DDBJ databases">
        <title>Chromosome-level genome assembly of a human fungal pathogen reveals clustering of transcriptionally co-regulated genes.</title>
        <authorList>
            <person name="Voorhies M."/>
            <person name="Cohen S."/>
            <person name="Shea T.P."/>
            <person name="Petrus S."/>
            <person name="Munoz J.F."/>
            <person name="Poplawski S."/>
            <person name="Goldman W.E."/>
            <person name="Michael T."/>
            <person name="Cuomo C.A."/>
            <person name="Sil A."/>
            <person name="Beyhan S."/>
        </authorList>
    </citation>
    <scope>NUCLEOTIDE SEQUENCE</scope>
    <source>
        <strain evidence="2">H88</strain>
    </source>
</reference>
<evidence type="ECO:0000313" key="1">
    <source>
        <dbReference type="EMBL" id="EGC45080.1"/>
    </source>
</evidence>
<dbReference type="HOGENOM" id="CLU_1980989_0_0_1"/>
<dbReference type="Proteomes" id="UP000008142">
    <property type="component" value="Unassembled WGS sequence"/>
</dbReference>
<sequence length="126" mass="14264">MPTREWITATARPSGRHIPRSATICPPREQGVLREAGPHSRTANTYLTRNHFILVVWRKRPEYAGFARRCRGGPGRGALVAAGEKRPNALKIARRRAGGERCKQQGKLFTTEKRERYVERCGEANQ</sequence>
<proteinExistence type="predicted"/>
<protein>
    <submittedName>
        <fullName evidence="1">Predicted protein</fullName>
    </submittedName>
</protein>
<name>F0UG85_AJEC8</name>
<dbReference type="EMBL" id="CP069105">
    <property type="protein sequence ID" value="QSS55847.1"/>
    <property type="molecule type" value="Genomic_DNA"/>
</dbReference>
<dbReference type="Proteomes" id="UP000663419">
    <property type="component" value="Chromosome 4"/>
</dbReference>
<dbReference type="VEuPathDB" id="FungiDB:I7I53_03843"/>
<dbReference type="AlphaFoldDB" id="F0UG85"/>
<reference evidence="3" key="1">
    <citation type="submission" date="2008-07" db="EMBL/GenBank/DDBJ databases">
        <title>Annotation of Ajellomyces capsulatus strain H88.</title>
        <authorList>
            <person name="Champion M."/>
            <person name="Cuomo C."/>
            <person name="Ma L.-J."/>
            <person name="Henn M.R."/>
            <person name="Sil A."/>
            <person name="Goldman B."/>
            <person name="Young S.K."/>
            <person name="Kodira C.D."/>
            <person name="Zeng Q."/>
            <person name="Koehrsen M."/>
            <person name="Alvarado L."/>
            <person name="Berlin A."/>
            <person name="Borenstein D."/>
            <person name="Chen Z."/>
            <person name="Engels R."/>
            <person name="Freedman E."/>
            <person name="Gellesch M."/>
            <person name="Goldberg J."/>
            <person name="Griggs A."/>
            <person name="Gujja S."/>
            <person name="Heiman D."/>
            <person name="Hepburn T."/>
            <person name="Howarth C."/>
            <person name="Jen D."/>
            <person name="Larson L."/>
            <person name="Lewis B."/>
            <person name="Mehta T."/>
            <person name="Park D."/>
            <person name="Pearson M."/>
            <person name="Roberts A."/>
            <person name="Saif S."/>
            <person name="Shea T."/>
            <person name="Shenoy N."/>
            <person name="Sisk P."/>
            <person name="Stolte C."/>
            <person name="Sykes S."/>
            <person name="Walk T."/>
            <person name="White J."/>
            <person name="Yandava C."/>
            <person name="Klein B."/>
            <person name="McEwen J.G."/>
            <person name="Puccia R."/>
            <person name="Goldman G.H."/>
            <person name="Felipe M.S."/>
            <person name="Nino-Vega G."/>
            <person name="San-Blas G."/>
            <person name="Taylor J."/>
            <person name="Mendoza L."/>
            <person name="Galagan J."/>
            <person name="Nusbaum C."/>
            <person name="Birren B."/>
        </authorList>
    </citation>
    <scope>NUCLEOTIDE SEQUENCE [LARGE SCALE GENOMIC DNA]</scope>
    <source>
        <strain evidence="3">H88</strain>
    </source>
</reference>
<evidence type="ECO:0000313" key="3">
    <source>
        <dbReference type="Proteomes" id="UP000008142"/>
    </source>
</evidence>
<accession>F0UG85</accession>
<gene>
    <name evidence="1" type="ORF">HCEG_04295</name>
    <name evidence="2" type="ORF">I7I53_03843</name>
</gene>